<reference evidence="7 8" key="1">
    <citation type="submission" date="2019-07" db="EMBL/GenBank/DDBJ databases">
        <authorList>
            <person name="Jastrzebski P J."/>
            <person name="Paukszto L."/>
            <person name="Jastrzebski P J."/>
        </authorList>
    </citation>
    <scope>NUCLEOTIDE SEQUENCE [LARGE SCALE GENOMIC DNA]</scope>
    <source>
        <strain evidence="7 8">WMS-il1</strain>
    </source>
</reference>
<evidence type="ECO:0000256" key="5">
    <source>
        <dbReference type="ARBA" id="ARBA00023273"/>
    </source>
</evidence>
<dbReference type="InterPro" id="IPR006602">
    <property type="entry name" value="DM10_dom"/>
</dbReference>
<evidence type="ECO:0000256" key="4">
    <source>
        <dbReference type="ARBA" id="ARBA00023212"/>
    </source>
</evidence>
<dbReference type="PROSITE" id="PS51336">
    <property type="entry name" value="DM10"/>
    <property type="match status" value="2"/>
</dbReference>
<keyword evidence="4" id="KW-0206">Cytoskeleton</keyword>
<dbReference type="GO" id="GO:0007052">
    <property type="term" value="P:mitotic spindle organization"/>
    <property type="evidence" value="ECO:0007669"/>
    <property type="project" value="TreeGrafter"/>
</dbReference>
<dbReference type="Proteomes" id="UP000321570">
    <property type="component" value="Unassembled WGS sequence"/>
</dbReference>
<keyword evidence="3" id="KW-0677">Repeat</keyword>
<evidence type="ECO:0000259" key="6">
    <source>
        <dbReference type="PROSITE" id="PS51336"/>
    </source>
</evidence>
<feature type="non-terminal residue" evidence="7">
    <location>
        <position position="1"/>
    </location>
</feature>
<sequence>DIPIYGRIYHLSTCDEFTKKFYESEGIILNEPEPLEGVNESKCMELTKDPLKGLEVKSSRKFYELDRQVLRFYAVWDDRKEVFGDLRKFAILYYLTDDTMEVIEFHSPNDGRDPCSILIRRHKIPKNRDDTPETFPSICMELSEKEVKDFYSPKDLKIGTTVVIYARAFLLYDCDNFTKAWYKLNFGISDFKPIEIEQTKPLESTETSSCESMKPKLFNSDDNYNKSLRYGAKL</sequence>
<feature type="domain" description="DM10" evidence="6">
    <location>
        <begin position="66"/>
        <end position="186"/>
    </location>
</feature>
<evidence type="ECO:0000256" key="2">
    <source>
        <dbReference type="ARBA" id="ARBA00022490"/>
    </source>
</evidence>
<name>A0A564ZDT3_HYMDI</name>
<feature type="domain" description="DM10" evidence="6">
    <location>
        <begin position="1"/>
        <end position="26"/>
    </location>
</feature>
<keyword evidence="2" id="KW-0963">Cytoplasm</keyword>
<dbReference type="Gene3D" id="2.30.29.170">
    <property type="match status" value="2"/>
</dbReference>
<comment type="subcellular location">
    <subcellularLocation>
        <location evidence="1">Cytoplasm</location>
        <location evidence="1">Cytoskeleton</location>
        <location evidence="1">Cilium axoneme</location>
    </subcellularLocation>
</comment>
<dbReference type="GO" id="GO:0072686">
    <property type="term" value="C:mitotic spindle"/>
    <property type="evidence" value="ECO:0007669"/>
    <property type="project" value="TreeGrafter"/>
</dbReference>
<dbReference type="PANTHER" id="PTHR12086:SF9">
    <property type="entry name" value="EF-HAND DOMAIN-CONTAINING PROTEIN 1"/>
    <property type="match status" value="1"/>
</dbReference>
<keyword evidence="8" id="KW-1185">Reference proteome</keyword>
<dbReference type="PANTHER" id="PTHR12086">
    <property type="entry name" value="EF-HAND DOMAIN C-TERMINAL CONTAINING PROTEIN"/>
    <property type="match status" value="1"/>
</dbReference>
<dbReference type="Pfam" id="PF06565">
    <property type="entry name" value="DM10_dom"/>
    <property type="match status" value="1"/>
</dbReference>
<dbReference type="GO" id="GO:0060285">
    <property type="term" value="P:cilium-dependent cell motility"/>
    <property type="evidence" value="ECO:0007669"/>
    <property type="project" value="TreeGrafter"/>
</dbReference>
<evidence type="ECO:0000313" key="7">
    <source>
        <dbReference type="EMBL" id="VUZ56998.1"/>
    </source>
</evidence>
<evidence type="ECO:0000256" key="1">
    <source>
        <dbReference type="ARBA" id="ARBA00004430"/>
    </source>
</evidence>
<dbReference type="EMBL" id="CABIJS010000708">
    <property type="protein sequence ID" value="VUZ56998.1"/>
    <property type="molecule type" value="Genomic_DNA"/>
</dbReference>
<dbReference type="AlphaFoldDB" id="A0A564ZDT3"/>
<evidence type="ECO:0000256" key="3">
    <source>
        <dbReference type="ARBA" id="ARBA00022737"/>
    </source>
</evidence>
<protein>
    <recommendedName>
        <fullName evidence="6">DM10 domain-containing protein</fullName>
    </recommendedName>
</protein>
<gene>
    <name evidence="7" type="ORF">WMSIL1_LOCUS14533</name>
</gene>
<dbReference type="GO" id="GO:0005930">
    <property type="term" value="C:axoneme"/>
    <property type="evidence" value="ECO:0007669"/>
    <property type="project" value="UniProtKB-SubCell"/>
</dbReference>
<keyword evidence="5" id="KW-0966">Cell projection</keyword>
<dbReference type="GO" id="GO:0000281">
    <property type="term" value="P:mitotic cytokinesis"/>
    <property type="evidence" value="ECO:0007669"/>
    <property type="project" value="TreeGrafter"/>
</dbReference>
<dbReference type="InterPro" id="IPR040193">
    <property type="entry name" value="EFHC1/EFHC2/EFHB"/>
</dbReference>
<dbReference type="SMART" id="SM00676">
    <property type="entry name" value="DM10"/>
    <property type="match status" value="1"/>
</dbReference>
<proteinExistence type="predicted"/>
<organism evidence="7 8">
    <name type="scientific">Hymenolepis diminuta</name>
    <name type="common">Rat tapeworm</name>
    <dbReference type="NCBI Taxonomy" id="6216"/>
    <lineage>
        <taxon>Eukaryota</taxon>
        <taxon>Metazoa</taxon>
        <taxon>Spiralia</taxon>
        <taxon>Lophotrochozoa</taxon>
        <taxon>Platyhelminthes</taxon>
        <taxon>Cestoda</taxon>
        <taxon>Eucestoda</taxon>
        <taxon>Cyclophyllidea</taxon>
        <taxon>Hymenolepididae</taxon>
        <taxon>Hymenolepis</taxon>
    </lineage>
</organism>
<dbReference type="FunFam" id="2.30.29.170:FF:000001">
    <property type="entry name" value="EF-hand domain containing 1"/>
    <property type="match status" value="1"/>
</dbReference>
<evidence type="ECO:0000313" key="8">
    <source>
        <dbReference type="Proteomes" id="UP000321570"/>
    </source>
</evidence>
<feature type="non-terminal residue" evidence="7">
    <location>
        <position position="234"/>
    </location>
</feature>
<dbReference type="GO" id="GO:0043014">
    <property type="term" value="F:alpha-tubulin binding"/>
    <property type="evidence" value="ECO:0007669"/>
    <property type="project" value="TreeGrafter"/>
</dbReference>
<accession>A0A564ZDT3</accession>